<dbReference type="VEuPathDB" id="FungiDB:FOZG_10788"/>
<reference evidence="1" key="1">
    <citation type="submission" date="2011-06" db="EMBL/GenBank/DDBJ databases">
        <title>The Genome Sequence of Fusarium oxysporum Fo47.</title>
        <authorList>
            <consortium name="The Broad Institute Genome Sequencing Platform"/>
            <person name="Ma L.-J."/>
            <person name="Gale L.R."/>
            <person name="Schwartz D.C."/>
            <person name="Zhou S."/>
            <person name="Corby-Kistler H."/>
            <person name="Young S.K."/>
            <person name="Zeng Q."/>
            <person name="Gargeya S."/>
            <person name="Fitzgerald M."/>
            <person name="Haas B."/>
            <person name="Abouelleil A."/>
            <person name="Alvarado L."/>
            <person name="Arachchi H.M."/>
            <person name="Berlin A."/>
            <person name="Brown A."/>
            <person name="Chapman S.B."/>
            <person name="Chen Z."/>
            <person name="Dunbar C."/>
            <person name="Freedman E."/>
            <person name="Gearin G."/>
            <person name="Gellesch M."/>
            <person name="Goldberg J."/>
            <person name="Griggs A."/>
            <person name="Gujja S."/>
            <person name="Heiman D."/>
            <person name="Howarth C."/>
            <person name="Larson L."/>
            <person name="Lui A."/>
            <person name="MacDonald P.J.P."/>
            <person name="Mehta T."/>
            <person name="Montmayeur A."/>
            <person name="Murphy C."/>
            <person name="Neiman D."/>
            <person name="Pearson M."/>
            <person name="Priest M."/>
            <person name="Roberts A."/>
            <person name="Saif S."/>
            <person name="Shea T."/>
            <person name="Shenoy N."/>
            <person name="Sisk P."/>
            <person name="Stolte C."/>
            <person name="Sykes S."/>
            <person name="Wortman J."/>
            <person name="Nusbaum C."/>
            <person name="Birren B."/>
        </authorList>
    </citation>
    <scope>NUCLEOTIDE SEQUENCE [LARGE SCALE GENOMIC DNA]</scope>
    <source>
        <strain evidence="1">Fo47</strain>
    </source>
</reference>
<gene>
    <name evidence="1" type="ORF">FOZG_10788</name>
</gene>
<dbReference type="AlphaFoldDB" id="W9JXJ3"/>
<proteinExistence type="predicted"/>
<organism evidence="1">
    <name type="scientific">Fusarium oxysporum Fo47</name>
    <dbReference type="NCBI Taxonomy" id="660027"/>
    <lineage>
        <taxon>Eukaryota</taxon>
        <taxon>Fungi</taxon>
        <taxon>Dikarya</taxon>
        <taxon>Ascomycota</taxon>
        <taxon>Pezizomycotina</taxon>
        <taxon>Sordariomycetes</taxon>
        <taxon>Hypocreomycetidae</taxon>
        <taxon>Hypocreales</taxon>
        <taxon>Nectriaceae</taxon>
        <taxon>Fusarium</taxon>
        <taxon>Fusarium oxysporum species complex</taxon>
    </lineage>
</organism>
<accession>W9JXJ3</accession>
<name>W9JXJ3_FUSOX</name>
<sequence>MQDAVRLSEQAVRAMYERGYRTWLNIRDLASDNDQRIRDCLSSMQTAFPKHPQFPKDIKIDQVFTNVAIIRGRSTWAATTDTNHVPSFDQDTIFQVAWDKPTQINATPKPKNLKATRVSADDREQDHIPILIHAWAYILPARWTELIHEAQISQSCHATSTRTPEHPRILVILLQRLILAKLKMMVLNGGVPFCQTMAAGT</sequence>
<dbReference type="Proteomes" id="UP000030766">
    <property type="component" value="Unassembled WGS sequence"/>
</dbReference>
<reference evidence="1" key="2">
    <citation type="submission" date="2012-06" db="EMBL/GenBank/DDBJ databases">
        <title>Annotation of the Genome Sequence of Fusarium oxysporum Fo47.</title>
        <authorList>
            <consortium name="The Broad Institute Genomics Platform"/>
            <person name="Ma L.-J."/>
            <person name="Corby-Kistler H."/>
            <person name="Broz K."/>
            <person name="Gale L.R."/>
            <person name="Jonkers W."/>
            <person name="O'Donnell K."/>
            <person name="Ploetz R."/>
            <person name="Steinberg C."/>
            <person name="Schwartz D.C."/>
            <person name="VanEtten H."/>
            <person name="Zhou S."/>
            <person name="Young S.K."/>
            <person name="Zeng Q."/>
            <person name="Gargeya S."/>
            <person name="Fitzgerald M."/>
            <person name="Abouelleil A."/>
            <person name="Alvarado L."/>
            <person name="Chapman S.B."/>
            <person name="Gainer-Dewar J."/>
            <person name="Goldberg J."/>
            <person name="Griggs A."/>
            <person name="Gujja S."/>
            <person name="Hansen M."/>
            <person name="Howarth C."/>
            <person name="Imamovic A."/>
            <person name="Ireland A."/>
            <person name="Larimer J."/>
            <person name="McCowan C."/>
            <person name="Murphy C."/>
            <person name="Pearson M."/>
            <person name="Poon T.W."/>
            <person name="Priest M."/>
            <person name="Roberts A."/>
            <person name="Saif S."/>
            <person name="Shea T."/>
            <person name="Sykes S."/>
            <person name="Wortman J."/>
            <person name="Nusbaum C."/>
            <person name="Birren B."/>
        </authorList>
    </citation>
    <scope>NUCLEOTIDE SEQUENCE</scope>
    <source>
        <strain evidence="1">Fo47</strain>
    </source>
</reference>
<evidence type="ECO:0000313" key="1">
    <source>
        <dbReference type="EMBL" id="EWZ36852.1"/>
    </source>
</evidence>
<protein>
    <submittedName>
        <fullName evidence="1">Uncharacterized protein</fullName>
    </submittedName>
</protein>
<dbReference type="HOGENOM" id="CLU_1360454_0_0_1"/>
<dbReference type="EMBL" id="JH717902">
    <property type="protein sequence ID" value="EWZ36852.1"/>
    <property type="molecule type" value="Genomic_DNA"/>
</dbReference>